<organism evidence="3 4">
    <name type="scientific">Deinococcus ruber</name>
    <dbReference type="NCBI Taxonomy" id="1848197"/>
    <lineage>
        <taxon>Bacteria</taxon>
        <taxon>Thermotogati</taxon>
        <taxon>Deinococcota</taxon>
        <taxon>Deinococci</taxon>
        <taxon>Deinococcales</taxon>
        <taxon>Deinococcaceae</taxon>
        <taxon>Deinococcus</taxon>
    </lineage>
</organism>
<comment type="caution">
    <text evidence="3">The sequence shown here is derived from an EMBL/GenBank/DDBJ whole genome shotgun (WGS) entry which is preliminary data.</text>
</comment>
<proteinExistence type="predicted"/>
<dbReference type="CDD" id="cd00146">
    <property type="entry name" value="PKD"/>
    <property type="match status" value="3"/>
</dbReference>
<dbReference type="EMBL" id="BMQL01000064">
    <property type="protein sequence ID" value="GGR34582.1"/>
    <property type="molecule type" value="Genomic_DNA"/>
</dbReference>
<dbReference type="Proteomes" id="UP000603865">
    <property type="component" value="Unassembled WGS sequence"/>
</dbReference>
<name>A0A918FFC3_9DEIO</name>
<dbReference type="PROSITE" id="PS50093">
    <property type="entry name" value="PKD"/>
    <property type="match status" value="3"/>
</dbReference>
<dbReference type="InterPro" id="IPR035986">
    <property type="entry name" value="PKD_dom_sf"/>
</dbReference>
<feature type="domain" description="PKD" evidence="2">
    <location>
        <begin position="508"/>
        <end position="546"/>
    </location>
</feature>
<evidence type="ECO:0000256" key="1">
    <source>
        <dbReference type="SAM" id="MobiDB-lite"/>
    </source>
</evidence>
<evidence type="ECO:0000259" key="2">
    <source>
        <dbReference type="PROSITE" id="PS50093"/>
    </source>
</evidence>
<dbReference type="InterPro" id="IPR022409">
    <property type="entry name" value="PKD/Chitinase_dom"/>
</dbReference>
<reference evidence="3" key="2">
    <citation type="submission" date="2020-09" db="EMBL/GenBank/DDBJ databases">
        <authorList>
            <person name="Sun Q."/>
            <person name="Ohkuma M."/>
        </authorList>
    </citation>
    <scope>NUCLEOTIDE SEQUENCE</scope>
    <source>
        <strain evidence="3">JCM 31311</strain>
    </source>
</reference>
<accession>A0A918FFC3</accession>
<protein>
    <recommendedName>
        <fullName evidence="2">PKD domain-containing protein</fullName>
    </recommendedName>
</protein>
<dbReference type="Gene3D" id="2.60.40.10">
    <property type="entry name" value="Immunoglobulins"/>
    <property type="match status" value="3"/>
</dbReference>
<evidence type="ECO:0000313" key="4">
    <source>
        <dbReference type="Proteomes" id="UP000603865"/>
    </source>
</evidence>
<feature type="domain" description="PKD" evidence="2">
    <location>
        <begin position="615"/>
        <end position="665"/>
    </location>
</feature>
<evidence type="ECO:0000313" key="3">
    <source>
        <dbReference type="EMBL" id="GGR34582.1"/>
    </source>
</evidence>
<dbReference type="Pfam" id="PF18911">
    <property type="entry name" value="PKD_4"/>
    <property type="match status" value="3"/>
</dbReference>
<reference evidence="3" key="1">
    <citation type="journal article" date="2014" name="Int. J. Syst. Evol. Microbiol.">
        <title>Complete genome sequence of Corynebacterium casei LMG S-19264T (=DSM 44701T), isolated from a smear-ripened cheese.</title>
        <authorList>
            <consortium name="US DOE Joint Genome Institute (JGI-PGF)"/>
            <person name="Walter F."/>
            <person name="Albersmeier A."/>
            <person name="Kalinowski J."/>
            <person name="Ruckert C."/>
        </authorList>
    </citation>
    <scope>NUCLEOTIDE SEQUENCE</scope>
    <source>
        <strain evidence="3">JCM 31311</strain>
    </source>
</reference>
<keyword evidence="4" id="KW-1185">Reference proteome</keyword>
<feature type="region of interest" description="Disordered" evidence="1">
    <location>
        <begin position="1"/>
        <end position="27"/>
    </location>
</feature>
<sequence length="1409" mass="151957">MPPGAVGQGNLPQQTNASDPPPVLPARFDAGITAQGIAPTCAAPNLGGAFPYSTGGPSWRQWIYPNQTDTRPFNYSTFQADLSDNASDSFSPYTDLYGTQSRPEPFVYQEFRRGALALSGTLEGTTTVVNTVNVSPGGSYGFTYRSAGQYYDLPVNNNISNYKTFDSAGNIVKDAQGQDVVNPGNVWLYPQLNGQTVRLPRKQTVKLEFFLNGTVTYRKESIYASYQDPSTNTVKQGWVVVNMPLQTGYLKITAQQYSLSGTSGVIATNGTPILASFTLRGFDSSADTNASFLWRKELWYRTPQSVSTSTVPQPQALFDWLDTRSDTVSGWKVYNQGLGRASVSSTGTISTVTDQQGLADWNLGIPSSTNANNCISKTIQVNADQQTFGFATGVSTVPPVVNTPTISLSNPVSSIGSSTHFSVDTSDADVQSVQWTFSDGSTASGGDVDHTFVLPGLYTANVTVTTSTGQTVQASQQVAVLKAMKDIPVTRSLSNSMTATFDAGDALPGFDYTWTFGDGTSGSGSRTTHTYPQIGTFDFYLSVRDTRVSSQAVGHNVQALSTNPDANLVFKGGSWITVWRKSPIARLSIQTPNSPLNVAAGNFPFTADFDASTSSDQNTPLPSQLTYSWNFGDGTVLTDAGPIQHHQYNVEGRFPLTLTVKNQFGLSDIYRSFVYSHDIRANIKINTAYRTTGIQSLSLNSDPVISPLLSTQSTISTYIDYFPYVLHKSYTFLNGNAYSLSSTGSRVTSFCGSIEAYSNGGPALPSSKYQTDYSDPNATFCNGLGLALNAFKFSGDKPINELLVSNDRYLNAARASVFTGLVVPRVNISVYPDEFLPGDQASPILTESTYNNPTTGKTEWMINVRIRESEMQSDFASGAQLRFKVPVMAVDSKGNFMPTVNGRFDAVFAATNFASACGDCVMVDGRSSIAVTMPANQFTLTQPALDLSTISLGNDSADHCGSVNSNGIYGRYGISGCVLIGTSNVYPAGIASGPSTYQYPIGDPAKFFGHVVYGDTADSVRRFREYMSEGIYSDMKDMILNFVPFAGSSIGFMDAVKAYKAQGPSVGNVAMIVLAGGGFVADAFPLVGKTYEAFFKSVRASQAGAKGFAKALDGVVEDGSKGFGQIKTDLEDKLGSVNSEMNTCGKPCVDYVDYEAKFDFPANSDNLSLYTQMNQKLKDGKMDDIDTMSRLTLAEISVLCPANTQIGTLAVRTGPYVCMDTFVDFVKDYKSAQKRYNPKLSNDVDQAFRGQLQGHHALQQEWAVQCLKPSNYPNMIQSLAYDPDLAPVVMLETNKDAGFNGKSLGLPTEPKLPHSLISAAQVKRNTGKAGSGWCSSTLRDELALAVKDLSLANMKPADIKCALIFNYDMLIKLGLKLNQDFFAVAVDGDVTYEASQPTRDACYARVKVL</sequence>
<dbReference type="InterPro" id="IPR013783">
    <property type="entry name" value="Ig-like_fold"/>
</dbReference>
<dbReference type="SMART" id="SM00089">
    <property type="entry name" value="PKD"/>
    <property type="match status" value="3"/>
</dbReference>
<feature type="domain" description="PKD" evidence="2">
    <location>
        <begin position="421"/>
        <end position="480"/>
    </location>
</feature>
<gene>
    <name evidence="3" type="ORF">GCM10008957_50850</name>
</gene>
<dbReference type="SUPFAM" id="SSF49299">
    <property type="entry name" value="PKD domain"/>
    <property type="match status" value="3"/>
</dbReference>
<dbReference type="InterPro" id="IPR000601">
    <property type="entry name" value="PKD_dom"/>
</dbReference>